<dbReference type="InterPro" id="IPR007272">
    <property type="entry name" value="Sulf_transp_TsuA/YedE"/>
</dbReference>
<dbReference type="AlphaFoldDB" id="A0A0U2V6Z9"/>
<gene>
    <name evidence="10" type="ORF">PTRA_a2440</name>
</gene>
<keyword evidence="2" id="KW-0813">Transport</keyword>
<keyword evidence="7 9" id="KW-0472">Membrane</keyword>
<dbReference type="Proteomes" id="UP000065261">
    <property type="component" value="Chromosome I"/>
</dbReference>
<evidence type="ECO:0000256" key="1">
    <source>
        <dbReference type="ARBA" id="ARBA00004429"/>
    </source>
</evidence>
<evidence type="ECO:0000256" key="2">
    <source>
        <dbReference type="ARBA" id="ARBA00022448"/>
    </source>
</evidence>
<dbReference type="RefSeq" id="WP_058373755.1">
    <property type="nucleotide sequence ID" value="NZ_CP011034.1"/>
</dbReference>
<comment type="subcellular location">
    <subcellularLocation>
        <location evidence="1">Cell inner membrane</location>
        <topology evidence="1">Multi-pass membrane protein</topology>
    </subcellularLocation>
</comment>
<evidence type="ECO:0000313" key="10">
    <source>
        <dbReference type="EMBL" id="ALS33532.1"/>
    </source>
</evidence>
<keyword evidence="3" id="KW-1003">Cell membrane</keyword>
<dbReference type="EMBL" id="CP011034">
    <property type="protein sequence ID" value="ALS33532.1"/>
    <property type="molecule type" value="Genomic_DNA"/>
</dbReference>
<keyword evidence="4" id="KW-0997">Cell inner membrane</keyword>
<sequence length="137" mass="14111">MVTEFTPVSAAIGGALIGIACTLLLVLYGKIAGISGIVKSVFAKVNSGSRWQLYFILGLLLAGVAVRVFAPSLLEGELQLPPWLIIVAGLLVGVGTTLANGCTSGHGVCGMSRFSTRSWVATCTFMLVAIITANLVG</sequence>
<comment type="similarity">
    <text evidence="8">Belongs to the TsuA/YedE (TC 9.B.102) family.</text>
</comment>
<evidence type="ECO:0000256" key="9">
    <source>
        <dbReference type="SAM" id="Phobius"/>
    </source>
</evidence>
<proteinExistence type="inferred from homology"/>
<name>A0A0U2V6Z9_9GAMM</name>
<reference evidence="10 11" key="1">
    <citation type="submission" date="2015-03" db="EMBL/GenBank/DDBJ databases">
        <authorList>
            <person name="Murphy D."/>
        </authorList>
    </citation>
    <scope>NUCLEOTIDE SEQUENCE [LARGE SCALE GENOMIC DNA]</scope>
    <source>
        <strain evidence="10 11">KMM 520</strain>
    </source>
</reference>
<dbReference type="Pfam" id="PF04143">
    <property type="entry name" value="Sulf_transp"/>
    <property type="match status" value="1"/>
</dbReference>
<organism evidence="10">
    <name type="scientific">Pseudoalteromonas translucida KMM 520</name>
    <dbReference type="NCBI Taxonomy" id="1315283"/>
    <lineage>
        <taxon>Bacteria</taxon>
        <taxon>Pseudomonadati</taxon>
        <taxon>Pseudomonadota</taxon>
        <taxon>Gammaproteobacteria</taxon>
        <taxon>Alteromonadales</taxon>
        <taxon>Pseudoalteromonadaceae</taxon>
        <taxon>Pseudoalteromonas</taxon>
    </lineage>
</organism>
<evidence type="ECO:0000256" key="8">
    <source>
        <dbReference type="ARBA" id="ARBA00035655"/>
    </source>
</evidence>
<evidence type="ECO:0000256" key="7">
    <source>
        <dbReference type="ARBA" id="ARBA00023136"/>
    </source>
</evidence>
<feature type="transmembrane region" description="Helical" evidence="9">
    <location>
        <begin position="80"/>
        <end position="99"/>
    </location>
</feature>
<feature type="transmembrane region" description="Helical" evidence="9">
    <location>
        <begin position="53"/>
        <end position="74"/>
    </location>
</feature>
<evidence type="ECO:0000313" key="11">
    <source>
        <dbReference type="Proteomes" id="UP000065261"/>
    </source>
</evidence>
<evidence type="ECO:0000256" key="4">
    <source>
        <dbReference type="ARBA" id="ARBA00022519"/>
    </source>
</evidence>
<dbReference type="PANTHER" id="PTHR30574:SF1">
    <property type="entry name" value="SULPHUR TRANSPORT DOMAIN-CONTAINING PROTEIN"/>
    <property type="match status" value="1"/>
</dbReference>
<keyword evidence="6 9" id="KW-1133">Transmembrane helix</keyword>
<dbReference type="PANTHER" id="PTHR30574">
    <property type="entry name" value="INNER MEMBRANE PROTEIN YEDE"/>
    <property type="match status" value="1"/>
</dbReference>
<dbReference type="OrthoDB" id="9814020at2"/>
<feature type="transmembrane region" description="Helical" evidence="9">
    <location>
        <begin position="12"/>
        <end position="32"/>
    </location>
</feature>
<evidence type="ECO:0000256" key="6">
    <source>
        <dbReference type="ARBA" id="ARBA00022989"/>
    </source>
</evidence>
<feature type="transmembrane region" description="Helical" evidence="9">
    <location>
        <begin position="119"/>
        <end position="136"/>
    </location>
</feature>
<evidence type="ECO:0000256" key="3">
    <source>
        <dbReference type="ARBA" id="ARBA00022475"/>
    </source>
</evidence>
<dbReference type="PATRIC" id="fig|1315283.4.peg.2124"/>
<evidence type="ECO:0000256" key="5">
    <source>
        <dbReference type="ARBA" id="ARBA00022692"/>
    </source>
</evidence>
<accession>A0A0U2V6Z9</accession>
<protein>
    <submittedName>
        <fullName evidence="10">Uncharacterized protein</fullName>
    </submittedName>
</protein>
<keyword evidence="5 9" id="KW-0812">Transmembrane</keyword>
<dbReference type="GO" id="GO:0005886">
    <property type="term" value="C:plasma membrane"/>
    <property type="evidence" value="ECO:0007669"/>
    <property type="project" value="UniProtKB-SubCell"/>
</dbReference>
<dbReference type="KEGG" id="ptn:PTRA_a2440"/>